<dbReference type="SMART" id="SM00516">
    <property type="entry name" value="SEC14"/>
    <property type="match status" value="1"/>
</dbReference>
<dbReference type="InterPro" id="IPR036273">
    <property type="entry name" value="CRAL/TRIO_N_dom_sf"/>
</dbReference>
<dbReference type="InterPro" id="IPR001251">
    <property type="entry name" value="CRAL-TRIO_dom"/>
</dbReference>
<dbReference type="AlphaFoldDB" id="A0A137P643"/>
<dbReference type="InterPro" id="IPR011074">
    <property type="entry name" value="CRAL/TRIO_N_dom"/>
</dbReference>
<dbReference type="OMA" id="DIHARPC"/>
<dbReference type="SUPFAM" id="SSF52087">
    <property type="entry name" value="CRAL/TRIO domain"/>
    <property type="match status" value="1"/>
</dbReference>
<dbReference type="Proteomes" id="UP000070444">
    <property type="component" value="Unassembled WGS sequence"/>
</dbReference>
<dbReference type="EMBL" id="KQ964503">
    <property type="protein sequence ID" value="KXN70414.1"/>
    <property type="molecule type" value="Genomic_DNA"/>
</dbReference>
<sequence>MTQVADNGTIPPVLTLNNDEIKDVRDSAPLTDQQKNMLEEFKLALPDILNPDKEVHDDEGFCDEACLIRYLRATKWHLADSIKRLKSTLDWRRSFQPHKLRASDFAKFGSPGQMYINGFDLDNHPIVHMVLKNAPLKQDDTKIKFMVYSLETCIKIMQPGIEKMCVLIDWRGQSSSNSMGLAGIKETINILGSHYPERLRNFLCVDSAWYLSTFFKLILPLFDPVTREKIVFINSKDKDSGDKDKILTKYIDKKNIISDFGGTSTYEFAPKMYFDMLAELDP</sequence>
<feature type="domain" description="CRAL-TRIO" evidence="1">
    <location>
        <begin position="116"/>
        <end position="268"/>
    </location>
</feature>
<dbReference type="Pfam" id="PF03765">
    <property type="entry name" value="CRAL_TRIO_N"/>
    <property type="match status" value="1"/>
</dbReference>
<dbReference type="InterPro" id="IPR036865">
    <property type="entry name" value="CRAL-TRIO_dom_sf"/>
</dbReference>
<dbReference type="SUPFAM" id="SSF46938">
    <property type="entry name" value="CRAL/TRIO N-terminal domain"/>
    <property type="match status" value="1"/>
</dbReference>
<dbReference type="SMART" id="SM01100">
    <property type="entry name" value="CRAL_TRIO_N"/>
    <property type="match status" value="1"/>
</dbReference>
<dbReference type="PROSITE" id="PS50191">
    <property type="entry name" value="CRAL_TRIO"/>
    <property type="match status" value="1"/>
</dbReference>
<proteinExistence type="predicted"/>
<evidence type="ECO:0000259" key="1">
    <source>
        <dbReference type="PROSITE" id="PS50191"/>
    </source>
</evidence>
<dbReference type="PANTHER" id="PTHR45824:SF29">
    <property type="entry name" value="GH16843P"/>
    <property type="match status" value="1"/>
</dbReference>
<dbReference type="InterPro" id="IPR052578">
    <property type="entry name" value="PI_Transfer_CRAL-TRIO"/>
</dbReference>
<dbReference type="PANTHER" id="PTHR45824">
    <property type="entry name" value="GH16843P"/>
    <property type="match status" value="1"/>
</dbReference>
<protein>
    <submittedName>
        <fullName evidence="2">CRAL/TRIO domain-containing protein</fullName>
    </submittedName>
</protein>
<evidence type="ECO:0000313" key="2">
    <source>
        <dbReference type="EMBL" id="KXN70414.1"/>
    </source>
</evidence>
<dbReference type="GO" id="GO:0008526">
    <property type="term" value="F:phosphatidylinositol transfer activity"/>
    <property type="evidence" value="ECO:0007669"/>
    <property type="project" value="TreeGrafter"/>
</dbReference>
<organism evidence="2 3">
    <name type="scientific">Conidiobolus coronatus (strain ATCC 28846 / CBS 209.66 / NRRL 28638)</name>
    <name type="common">Delacroixia coronata</name>
    <dbReference type="NCBI Taxonomy" id="796925"/>
    <lineage>
        <taxon>Eukaryota</taxon>
        <taxon>Fungi</taxon>
        <taxon>Fungi incertae sedis</taxon>
        <taxon>Zoopagomycota</taxon>
        <taxon>Entomophthoromycotina</taxon>
        <taxon>Entomophthoromycetes</taxon>
        <taxon>Entomophthorales</taxon>
        <taxon>Ancylistaceae</taxon>
        <taxon>Conidiobolus</taxon>
    </lineage>
</organism>
<reference evidence="2 3" key="1">
    <citation type="journal article" date="2015" name="Genome Biol. Evol.">
        <title>Phylogenomic analyses indicate that early fungi evolved digesting cell walls of algal ancestors of land plants.</title>
        <authorList>
            <person name="Chang Y."/>
            <person name="Wang S."/>
            <person name="Sekimoto S."/>
            <person name="Aerts A.L."/>
            <person name="Choi C."/>
            <person name="Clum A."/>
            <person name="LaButti K.M."/>
            <person name="Lindquist E.A."/>
            <person name="Yee Ngan C."/>
            <person name="Ohm R.A."/>
            <person name="Salamov A.A."/>
            <person name="Grigoriev I.V."/>
            <person name="Spatafora J.W."/>
            <person name="Berbee M.L."/>
        </authorList>
    </citation>
    <scope>NUCLEOTIDE SEQUENCE [LARGE SCALE GENOMIC DNA]</scope>
    <source>
        <strain evidence="2 3">NRRL 28638</strain>
    </source>
</reference>
<name>A0A137P643_CONC2</name>
<gene>
    <name evidence="2" type="ORF">CONCODRAFT_78881</name>
</gene>
<evidence type="ECO:0000313" key="3">
    <source>
        <dbReference type="Proteomes" id="UP000070444"/>
    </source>
</evidence>
<dbReference type="Gene3D" id="3.40.525.10">
    <property type="entry name" value="CRAL-TRIO lipid binding domain"/>
    <property type="match status" value="1"/>
</dbReference>
<dbReference type="Pfam" id="PF00650">
    <property type="entry name" value="CRAL_TRIO"/>
    <property type="match status" value="1"/>
</dbReference>
<dbReference type="OrthoDB" id="75724at2759"/>
<accession>A0A137P643</accession>
<keyword evidence="3" id="KW-1185">Reference proteome</keyword>
<dbReference type="CDD" id="cd00170">
    <property type="entry name" value="SEC14"/>
    <property type="match status" value="1"/>
</dbReference>